<dbReference type="AlphaFoldDB" id="A0A6C0J227"/>
<evidence type="ECO:0000313" key="1">
    <source>
        <dbReference type="EMBL" id="QHT98830.1"/>
    </source>
</evidence>
<protein>
    <submittedName>
        <fullName evidence="1">Uncharacterized protein</fullName>
    </submittedName>
</protein>
<sequence>MDLEIETIDIENVLTNNKDNIELLNNFSKDYFSIDINERIINTISKMDEMILEEGKKTEVLNILDSKINSIELETTLTQYNEYKKILTEKYNEYTNIILTNNKKIEMISNVIKDNKEIVDNIYSVIGLLDNNINNITKKIELYNPISPPVSNNDLQSSFPEEKIDN</sequence>
<accession>A0A6C0J227</accession>
<dbReference type="EMBL" id="MN740297">
    <property type="protein sequence ID" value="QHT98830.1"/>
    <property type="molecule type" value="Genomic_DNA"/>
</dbReference>
<reference evidence="1" key="1">
    <citation type="journal article" date="2020" name="Nature">
        <title>Giant virus diversity and host interactions through global metagenomics.</title>
        <authorList>
            <person name="Schulz F."/>
            <person name="Roux S."/>
            <person name="Paez-Espino D."/>
            <person name="Jungbluth S."/>
            <person name="Walsh D.A."/>
            <person name="Denef V.J."/>
            <person name="McMahon K.D."/>
            <person name="Konstantinidis K.T."/>
            <person name="Eloe-Fadrosh E.A."/>
            <person name="Kyrpides N.C."/>
            <person name="Woyke T."/>
        </authorList>
    </citation>
    <scope>NUCLEOTIDE SEQUENCE</scope>
    <source>
        <strain evidence="1">GVMAG-M-3300025695-21</strain>
    </source>
</reference>
<organism evidence="1">
    <name type="scientific">viral metagenome</name>
    <dbReference type="NCBI Taxonomy" id="1070528"/>
    <lineage>
        <taxon>unclassified sequences</taxon>
        <taxon>metagenomes</taxon>
        <taxon>organismal metagenomes</taxon>
    </lineage>
</organism>
<proteinExistence type="predicted"/>
<name>A0A6C0J227_9ZZZZ</name>